<dbReference type="EC" id="4.2.1.136" evidence="19"/>
<feature type="binding site" evidence="18">
    <location>
        <position position="122"/>
    </location>
    <ligand>
        <name>K(+)</name>
        <dbReference type="ChEBI" id="CHEBI:29103"/>
    </ligand>
</feature>
<dbReference type="HAMAP" id="MF_01965">
    <property type="entry name" value="NADHX_dehydratase"/>
    <property type="match status" value="1"/>
</dbReference>
<dbReference type="PROSITE" id="PS51385">
    <property type="entry name" value="YJEF_N"/>
    <property type="match status" value="1"/>
</dbReference>
<dbReference type="PANTHER" id="PTHR12592">
    <property type="entry name" value="ATP-DEPENDENT (S)-NAD(P)H-HYDRATE DEHYDRATASE FAMILY MEMBER"/>
    <property type="match status" value="1"/>
</dbReference>
<protein>
    <recommendedName>
        <fullName evidence="19">Bifunctional NAD(P)H-hydrate repair enzyme</fullName>
    </recommendedName>
    <alternativeName>
        <fullName evidence="19">Nicotinamide nucleotide repair protein</fullName>
    </alternativeName>
    <domain>
        <recommendedName>
            <fullName evidence="19">ADP-dependent (S)-NAD(P)H-hydrate dehydratase</fullName>
            <ecNumber evidence="19">4.2.1.136</ecNumber>
        </recommendedName>
        <alternativeName>
            <fullName evidence="19">ADP-dependent NAD(P)HX dehydratase</fullName>
        </alternativeName>
    </domain>
    <domain>
        <recommendedName>
            <fullName evidence="19">NAD(P)H-hydrate epimerase</fullName>
            <ecNumber evidence="19">5.1.99.6</ecNumber>
        </recommendedName>
    </domain>
</protein>
<keyword evidence="23" id="KW-1185">Reference proteome</keyword>
<dbReference type="NCBIfam" id="TIGR00196">
    <property type="entry name" value="yjeF_cterm"/>
    <property type="match status" value="1"/>
</dbReference>
<comment type="cofactor">
    <cofactor evidence="18 19">
        <name>K(+)</name>
        <dbReference type="ChEBI" id="CHEBI:29103"/>
    </cofactor>
    <text evidence="18 19">Binds 1 potassium ion per subunit.</text>
</comment>
<dbReference type="CDD" id="cd01171">
    <property type="entry name" value="YXKO-related"/>
    <property type="match status" value="1"/>
</dbReference>
<dbReference type="GO" id="GO:0046496">
    <property type="term" value="P:nicotinamide nucleotide metabolic process"/>
    <property type="evidence" value="ECO:0007669"/>
    <property type="project" value="UniProtKB-UniRule"/>
</dbReference>
<dbReference type="Proteomes" id="UP001139409">
    <property type="component" value="Unassembled WGS sequence"/>
</dbReference>
<dbReference type="RefSeq" id="WP_225697124.1">
    <property type="nucleotide sequence ID" value="NZ_JAIXNE010000001.1"/>
</dbReference>
<dbReference type="PROSITE" id="PS51383">
    <property type="entry name" value="YJEF_C_3"/>
    <property type="match status" value="1"/>
</dbReference>
<dbReference type="InterPro" id="IPR030677">
    <property type="entry name" value="Nnr"/>
</dbReference>
<evidence type="ECO:0000256" key="10">
    <source>
        <dbReference type="ARBA" id="ARBA00023027"/>
    </source>
</evidence>
<evidence type="ECO:0000256" key="14">
    <source>
        <dbReference type="ARBA" id="ARBA00025153"/>
    </source>
</evidence>
<keyword evidence="9 18" id="KW-0630">Potassium</keyword>
<evidence type="ECO:0000256" key="5">
    <source>
        <dbReference type="ARBA" id="ARBA00022723"/>
    </source>
</evidence>
<dbReference type="NCBIfam" id="TIGR00197">
    <property type="entry name" value="yjeF_nterm"/>
    <property type="match status" value="1"/>
</dbReference>
<evidence type="ECO:0000256" key="17">
    <source>
        <dbReference type="HAMAP-Rule" id="MF_01965"/>
    </source>
</evidence>
<dbReference type="InterPro" id="IPR000631">
    <property type="entry name" value="CARKD"/>
</dbReference>
<evidence type="ECO:0000256" key="9">
    <source>
        <dbReference type="ARBA" id="ARBA00022958"/>
    </source>
</evidence>
<comment type="catalytic activity">
    <reaction evidence="1 18 19">
        <text>(6R)-NADHX = (6S)-NADHX</text>
        <dbReference type="Rhea" id="RHEA:32215"/>
        <dbReference type="ChEBI" id="CHEBI:64074"/>
        <dbReference type="ChEBI" id="CHEBI:64075"/>
        <dbReference type="EC" id="5.1.99.6"/>
    </reaction>
</comment>
<feature type="binding site" evidence="18">
    <location>
        <position position="137"/>
    </location>
    <ligand>
        <name>(6S)-NADPHX</name>
        <dbReference type="ChEBI" id="CHEBI:64076"/>
    </ligand>
</feature>
<keyword evidence="12 17" id="KW-0456">Lyase</keyword>
<comment type="function">
    <text evidence="14 19">Bifunctional enzyme that catalyzes the epimerization of the S- and R-forms of NAD(P)HX and the dehydration of the S-form of NAD(P)HX at the expense of ADP, which is converted to AMP. This allows the repair of both epimers of NAD(P)HX, a damaged form of NAD(P)H that is a result of enzymatic or heat-dependent hydration.</text>
</comment>
<comment type="catalytic activity">
    <reaction evidence="16 17 19">
        <text>(6S)-NADPHX + ADP = AMP + phosphate + NADPH + H(+)</text>
        <dbReference type="Rhea" id="RHEA:32235"/>
        <dbReference type="ChEBI" id="CHEBI:15378"/>
        <dbReference type="ChEBI" id="CHEBI:43474"/>
        <dbReference type="ChEBI" id="CHEBI:57783"/>
        <dbReference type="ChEBI" id="CHEBI:64076"/>
        <dbReference type="ChEBI" id="CHEBI:456215"/>
        <dbReference type="ChEBI" id="CHEBI:456216"/>
        <dbReference type="EC" id="4.2.1.136"/>
    </reaction>
</comment>
<comment type="similarity">
    <text evidence="3 19">In the N-terminal section; belongs to the NnrE/AIBP family.</text>
</comment>
<feature type="binding site" evidence="17">
    <location>
        <begin position="406"/>
        <end position="410"/>
    </location>
    <ligand>
        <name>AMP</name>
        <dbReference type="ChEBI" id="CHEBI:456215"/>
    </ligand>
</feature>
<comment type="subunit">
    <text evidence="17">Homotetramer.</text>
</comment>
<feature type="binding site" evidence="17">
    <location>
        <position position="436"/>
    </location>
    <ligand>
        <name>(6S)-NADPHX</name>
        <dbReference type="ChEBI" id="CHEBI:64076"/>
    </ligand>
</feature>
<feature type="domain" description="YjeF N-terminal" evidence="21">
    <location>
        <begin position="9"/>
        <end position="212"/>
    </location>
</feature>
<feature type="binding site" evidence="18">
    <location>
        <position position="155"/>
    </location>
    <ligand>
        <name>(6S)-NADPHX</name>
        <dbReference type="ChEBI" id="CHEBI:64076"/>
    </ligand>
</feature>
<feature type="binding site" evidence="17">
    <location>
        <position position="371"/>
    </location>
    <ligand>
        <name>(6S)-NADPHX</name>
        <dbReference type="ChEBI" id="CHEBI:64076"/>
    </ligand>
</feature>
<dbReference type="InterPro" id="IPR029056">
    <property type="entry name" value="Ribokinase-like"/>
</dbReference>
<proteinExistence type="inferred from homology"/>
<dbReference type="PANTHER" id="PTHR12592:SF0">
    <property type="entry name" value="ATP-DEPENDENT (S)-NAD(P)H-HYDRATE DEHYDRATASE"/>
    <property type="match status" value="1"/>
</dbReference>
<dbReference type="Gene3D" id="3.40.50.10260">
    <property type="entry name" value="YjeF N-terminal domain"/>
    <property type="match status" value="1"/>
</dbReference>
<keyword evidence="6 17" id="KW-0547">Nucleotide-binding</keyword>
<comment type="catalytic activity">
    <reaction evidence="2 18 19">
        <text>(6R)-NADPHX = (6S)-NADPHX</text>
        <dbReference type="Rhea" id="RHEA:32227"/>
        <dbReference type="ChEBI" id="CHEBI:64076"/>
        <dbReference type="ChEBI" id="CHEBI:64077"/>
        <dbReference type="EC" id="5.1.99.6"/>
    </reaction>
</comment>
<comment type="similarity">
    <text evidence="18">Belongs to the NnrE/AIBP family.</text>
</comment>
<feature type="binding site" evidence="17">
    <location>
        <position position="257"/>
    </location>
    <ligand>
        <name>(6S)-NADPHX</name>
        <dbReference type="ChEBI" id="CHEBI:64076"/>
    </ligand>
</feature>
<comment type="function">
    <text evidence="18">Catalyzes the epimerization of the S- and R-forms of NAD(P)HX, a damaged form of NAD(P)H that is a result of enzymatic or heat-dependent hydration. This is a prerequisite for the S-specific NAD(P)H-hydrate dehydratase to allow the repair of both epimers of NAD(P)HX.</text>
</comment>
<evidence type="ECO:0000313" key="23">
    <source>
        <dbReference type="Proteomes" id="UP001139409"/>
    </source>
</evidence>
<feature type="binding site" evidence="18">
    <location>
        <begin position="57"/>
        <end position="61"/>
    </location>
    <ligand>
        <name>(6S)-NADPHX</name>
        <dbReference type="ChEBI" id="CHEBI:64076"/>
    </ligand>
</feature>
<feature type="domain" description="YjeF C-terminal" evidence="20">
    <location>
        <begin position="222"/>
        <end position="495"/>
    </location>
</feature>
<keyword evidence="13" id="KW-0511">Multifunctional enzyme</keyword>
<dbReference type="AlphaFoldDB" id="A0A9X1HNE8"/>
<feature type="binding site" evidence="18">
    <location>
        <position position="58"/>
    </location>
    <ligand>
        <name>K(+)</name>
        <dbReference type="ChEBI" id="CHEBI:29103"/>
    </ligand>
</feature>
<evidence type="ECO:0000256" key="11">
    <source>
        <dbReference type="ARBA" id="ARBA00023235"/>
    </source>
</evidence>
<dbReference type="Pfam" id="PF01256">
    <property type="entry name" value="Carb_kinase"/>
    <property type="match status" value="1"/>
</dbReference>
<dbReference type="PIRSF" id="PIRSF017184">
    <property type="entry name" value="Nnr"/>
    <property type="match status" value="1"/>
</dbReference>
<comment type="cofactor">
    <cofactor evidence="17">
        <name>Mg(2+)</name>
        <dbReference type="ChEBI" id="CHEBI:18420"/>
    </cofactor>
</comment>
<evidence type="ECO:0000256" key="4">
    <source>
        <dbReference type="ARBA" id="ARBA00009524"/>
    </source>
</evidence>
<evidence type="ECO:0000313" key="22">
    <source>
        <dbReference type="EMBL" id="MCA6074018.1"/>
    </source>
</evidence>
<dbReference type="InterPro" id="IPR017953">
    <property type="entry name" value="Carbohydrate_kinase_pred_CS"/>
</dbReference>
<keyword evidence="5 18" id="KW-0479">Metal-binding</keyword>
<dbReference type="GO" id="GO:0052856">
    <property type="term" value="F:NAD(P)HX epimerase activity"/>
    <property type="evidence" value="ECO:0007669"/>
    <property type="project" value="UniProtKB-UniRule"/>
</dbReference>
<comment type="similarity">
    <text evidence="17">Belongs to the NnrD/CARKD family.</text>
</comment>
<accession>A0A9X1HNE8</accession>
<dbReference type="GO" id="GO:0046872">
    <property type="term" value="F:metal ion binding"/>
    <property type="evidence" value="ECO:0007669"/>
    <property type="project" value="UniProtKB-UniRule"/>
</dbReference>
<dbReference type="GO" id="GO:0005524">
    <property type="term" value="F:ATP binding"/>
    <property type="evidence" value="ECO:0007669"/>
    <property type="project" value="UniProtKB-UniRule"/>
</dbReference>
<evidence type="ECO:0000256" key="16">
    <source>
        <dbReference type="ARBA" id="ARBA00049209"/>
    </source>
</evidence>
<dbReference type="GO" id="GO:0052855">
    <property type="term" value="F:ADP-dependent NAD(P)H-hydrate dehydratase activity"/>
    <property type="evidence" value="ECO:0007669"/>
    <property type="project" value="UniProtKB-UniRule"/>
</dbReference>
<evidence type="ECO:0000256" key="12">
    <source>
        <dbReference type="ARBA" id="ARBA00023239"/>
    </source>
</evidence>
<dbReference type="PROSITE" id="PS01050">
    <property type="entry name" value="YJEF_C_2"/>
    <property type="match status" value="1"/>
</dbReference>
<dbReference type="EC" id="5.1.99.6" evidence="19"/>
<feature type="binding site" evidence="17">
    <location>
        <position position="435"/>
    </location>
    <ligand>
        <name>AMP</name>
        <dbReference type="ChEBI" id="CHEBI:456215"/>
    </ligand>
</feature>
<evidence type="ECO:0000256" key="7">
    <source>
        <dbReference type="ARBA" id="ARBA00022840"/>
    </source>
</evidence>
<dbReference type="Pfam" id="PF03853">
    <property type="entry name" value="YjeF_N"/>
    <property type="match status" value="1"/>
</dbReference>
<name>A0A9X1HNE8_9BACT</name>
<keyword evidence="10 17" id="KW-0520">NAD</keyword>
<dbReference type="InterPro" id="IPR004443">
    <property type="entry name" value="YjeF_N_dom"/>
</dbReference>
<sequence>MKVFTAEQIREADAHTIRNEPVTSIGLMERAARAIFQWMVNCYDPSKRIAVVCGTGNNGGDGLAVSRMLHEHGYRVDVYVINRKTTGSDDFETNLNRLPVPWKQISESGEIPSFEQYGLIIDAIFGTGLSRAAEGIYAESIRAMNDSSVEILAIDLPSGLFPDASSAGMKVVHATVTLTFQLPKLALLMPENGRCTGEWEVLDIGLDQDFISSQHSPFSLITAGLVDQLIPARSKFDHKGNYGHGIIIAGSHGKIGAAVLAARAALRSGIGLLTMYIPRDGYPILQSAVPEAMVITDENEHYLSGIPDLEGASAVGIGPGIGRQAETVYTLEEALRNSNKPMVLDADALNLLAEHPHLKDLVPENSILTPHPGEFRRLVGEWNNDFERLDKQRSLSRERKWIVVLKGSHTSVSFPDGQVFFNTTGNPGMATAGCGDVLTGVITSILAQGIKPTAAALCGVYIHGYAGDLAREAGSEAGLIAGDVVRYLPHAFAAFE</sequence>
<dbReference type="Gene3D" id="3.40.1190.20">
    <property type="match status" value="1"/>
</dbReference>
<comment type="function">
    <text evidence="17">Catalyzes the dehydration of the S-form of NAD(P)HX at the expense of ADP, which is converted to AMP. Together with NAD(P)HX epimerase, which catalyzes the epimerization of the S- and R-forms, the enzyme allows the repair of both epimers of NAD(P)HX, a damaged form of NAD(P)H that is a result of enzymatic or heat-dependent hydration.</text>
</comment>
<comment type="caution">
    <text evidence="22">The sequence shown here is derived from an EMBL/GenBank/DDBJ whole genome shotgun (WGS) entry which is preliminary data.</text>
</comment>
<comment type="similarity">
    <text evidence="4 19">In the C-terminal section; belongs to the NnrD/CARKD family.</text>
</comment>
<evidence type="ECO:0000256" key="13">
    <source>
        <dbReference type="ARBA" id="ARBA00023268"/>
    </source>
</evidence>
<evidence type="ECO:0000256" key="2">
    <source>
        <dbReference type="ARBA" id="ARBA00000909"/>
    </source>
</evidence>
<dbReference type="HAMAP" id="MF_01966">
    <property type="entry name" value="NADHX_epimerase"/>
    <property type="match status" value="1"/>
</dbReference>
<evidence type="ECO:0000256" key="1">
    <source>
        <dbReference type="ARBA" id="ARBA00000013"/>
    </source>
</evidence>
<evidence type="ECO:0000259" key="20">
    <source>
        <dbReference type="PROSITE" id="PS51383"/>
    </source>
</evidence>
<dbReference type="InterPro" id="IPR036652">
    <property type="entry name" value="YjeF_N_dom_sf"/>
</dbReference>
<keyword evidence="8 17" id="KW-0521">NADP</keyword>
<comment type="catalytic activity">
    <reaction evidence="15 17 19">
        <text>(6S)-NADHX + ADP = AMP + phosphate + NADH + H(+)</text>
        <dbReference type="Rhea" id="RHEA:32223"/>
        <dbReference type="ChEBI" id="CHEBI:15378"/>
        <dbReference type="ChEBI" id="CHEBI:43474"/>
        <dbReference type="ChEBI" id="CHEBI:57945"/>
        <dbReference type="ChEBI" id="CHEBI:64074"/>
        <dbReference type="ChEBI" id="CHEBI:456215"/>
        <dbReference type="ChEBI" id="CHEBI:456216"/>
        <dbReference type="EC" id="4.2.1.136"/>
    </reaction>
</comment>
<evidence type="ECO:0000256" key="15">
    <source>
        <dbReference type="ARBA" id="ARBA00048238"/>
    </source>
</evidence>
<evidence type="ECO:0000256" key="3">
    <source>
        <dbReference type="ARBA" id="ARBA00006001"/>
    </source>
</evidence>
<evidence type="ECO:0000259" key="21">
    <source>
        <dbReference type="PROSITE" id="PS51385"/>
    </source>
</evidence>
<keyword evidence="11 18" id="KW-0413">Isomerase</keyword>
<dbReference type="SUPFAM" id="SSF64153">
    <property type="entry name" value="YjeF N-terminal domain-like"/>
    <property type="match status" value="1"/>
</dbReference>
<dbReference type="SUPFAM" id="SSF53613">
    <property type="entry name" value="Ribokinase-like"/>
    <property type="match status" value="1"/>
</dbReference>
<feature type="binding site" evidence="18">
    <location>
        <begin position="126"/>
        <end position="132"/>
    </location>
    <ligand>
        <name>(6S)-NADPHX</name>
        <dbReference type="ChEBI" id="CHEBI:64076"/>
    </ligand>
</feature>
<evidence type="ECO:0000256" key="18">
    <source>
        <dbReference type="HAMAP-Rule" id="MF_01966"/>
    </source>
</evidence>
<organism evidence="22 23">
    <name type="scientific">Fulvivirga sedimenti</name>
    <dbReference type="NCBI Taxonomy" id="2879465"/>
    <lineage>
        <taxon>Bacteria</taxon>
        <taxon>Pseudomonadati</taxon>
        <taxon>Bacteroidota</taxon>
        <taxon>Cytophagia</taxon>
        <taxon>Cytophagales</taxon>
        <taxon>Fulvivirgaceae</taxon>
        <taxon>Fulvivirga</taxon>
    </lineage>
</organism>
<feature type="binding site" evidence="17">
    <location>
        <position position="320"/>
    </location>
    <ligand>
        <name>(6S)-NADPHX</name>
        <dbReference type="ChEBI" id="CHEBI:64076"/>
    </ligand>
</feature>
<keyword evidence="7 17" id="KW-0067">ATP-binding</keyword>
<reference evidence="22" key="1">
    <citation type="submission" date="2021-09" db="EMBL/GenBank/DDBJ databases">
        <title>Fulvivirga sp. isolated from coastal sediment.</title>
        <authorList>
            <person name="Yu H."/>
        </authorList>
    </citation>
    <scope>NUCLEOTIDE SEQUENCE</scope>
    <source>
        <strain evidence="22">1062</strain>
    </source>
</reference>
<feature type="binding site" evidence="18">
    <location>
        <position position="158"/>
    </location>
    <ligand>
        <name>K(+)</name>
        <dbReference type="ChEBI" id="CHEBI:29103"/>
    </ligand>
</feature>
<evidence type="ECO:0000256" key="8">
    <source>
        <dbReference type="ARBA" id="ARBA00022857"/>
    </source>
</evidence>
<gene>
    <name evidence="18" type="primary">nnrE</name>
    <name evidence="17" type="synonym">nnrD</name>
    <name evidence="22" type="ORF">LDX50_04015</name>
</gene>
<evidence type="ECO:0000256" key="6">
    <source>
        <dbReference type="ARBA" id="ARBA00022741"/>
    </source>
</evidence>
<dbReference type="GO" id="GO:0110051">
    <property type="term" value="P:metabolite repair"/>
    <property type="evidence" value="ECO:0007669"/>
    <property type="project" value="TreeGrafter"/>
</dbReference>
<dbReference type="EMBL" id="JAIXNE010000001">
    <property type="protein sequence ID" value="MCA6074018.1"/>
    <property type="molecule type" value="Genomic_DNA"/>
</dbReference>
<evidence type="ECO:0000256" key="19">
    <source>
        <dbReference type="PIRNR" id="PIRNR017184"/>
    </source>
</evidence>